<keyword evidence="2" id="KW-1185">Reference proteome</keyword>
<protein>
    <submittedName>
        <fullName evidence="1">Uncharacterized protein</fullName>
    </submittedName>
</protein>
<evidence type="ECO:0000313" key="2">
    <source>
        <dbReference type="Proteomes" id="UP001174936"/>
    </source>
</evidence>
<accession>A0AA39YMS5</accession>
<sequence>MTTTSPSSRRLLAKVALRIADGTAAGAWAHFFDTIHDDNLAEQPEGEIVARRPDSCSLHQRITREILDFGTADIQKEAKMLKQADFTFGSFKNKLPSLVGEVL</sequence>
<reference evidence="1" key="1">
    <citation type="submission" date="2023-06" db="EMBL/GenBank/DDBJ databases">
        <title>Genome-scale phylogeny and comparative genomics of the fungal order Sordariales.</title>
        <authorList>
            <consortium name="Lawrence Berkeley National Laboratory"/>
            <person name="Hensen N."/>
            <person name="Bonometti L."/>
            <person name="Westerberg I."/>
            <person name="Brannstrom I.O."/>
            <person name="Guillou S."/>
            <person name="Cros-Aarteil S."/>
            <person name="Calhoun S."/>
            <person name="Haridas S."/>
            <person name="Kuo A."/>
            <person name="Mondo S."/>
            <person name="Pangilinan J."/>
            <person name="Riley R."/>
            <person name="Labutti K."/>
            <person name="Andreopoulos B."/>
            <person name="Lipzen A."/>
            <person name="Chen C."/>
            <person name="Yanf M."/>
            <person name="Daum C."/>
            <person name="Ng V."/>
            <person name="Clum A."/>
            <person name="Steindorff A."/>
            <person name="Ohm R."/>
            <person name="Martin F."/>
            <person name="Silar P."/>
            <person name="Natvig D."/>
            <person name="Lalanne C."/>
            <person name="Gautier V."/>
            <person name="Ament-Velasquez S.L."/>
            <person name="Kruys A."/>
            <person name="Hutchinson M.I."/>
            <person name="Powell A.J."/>
            <person name="Barry K."/>
            <person name="Miller A.N."/>
            <person name="Grigoriev I.V."/>
            <person name="Debuchy R."/>
            <person name="Gladieux P."/>
            <person name="Thoren M.H."/>
            <person name="Johannesson H."/>
        </authorList>
    </citation>
    <scope>NUCLEOTIDE SEQUENCE</scope>
    <source>
        <strain evidence="1">SMH2532-1</strain>
    </source>
</reference>
<evidence type="ECO:0000313" key="1">
    <source>
        <dbReference type="EMBL" id="KAK0655426.1"/>
    </source>
</evidence>
<name>A0AA39YMS5_9PEZI</name>
<dbReference type="EMBL" id="JAULSV010000001">
    <property type="protein sequence ID" value="KAK0655426.1"/>
    <property type="molecule type" value="Genomic_DNA"/>
</dbReference>
<comment type="caution">
    <text evidence="1">The sequence shown here is derived from an EMBL/GenBank/DDBJ whole genome shotgun (WGS) entry which is preliminary data.</text>
</comment>
<proteinExistence type="predicted"/>
<gene>
    <name evidence="1" type="ORF">B0T16DRAFT_384321</name>
</gene>
<dbReference type="Proteomes" id="UP001174936">
    <property type="component" value="Unassembled WGS sequence"/>
</dbReference>
<organism evidence="1 2">
    <name type="scientific">Cercophora newfieldiana</name>
    <dbReference type="NCBI Taxonomy" id="92897"/>
    <lineage>
        <taxon>Eukaryota</taxon>
        <taxon>Fungi</taxon>
        <taxon>Dikarya</taxon>
        <taxon>Ascomycota</taxon>
        <taxon>Pezizomycotina</taxon>
        <taxon>Sordariomycetes</taxon>
        <taxon>Sordariomycetidae</taxon>
        <taxon>Sordariales</taxon>
        <taxon>Lasiosphaeriaceae</taxon>
        <taxon>Cercophora</taxon>
    </lineage>
</organism>
<dbReference type="AlphaFoldDB" id="A0AA39YMS5"/>